<protein>
    <submittedName>
        <fullName evidence="1">Uncharacterized protein</fullName>
    </submittedName>
</protein>
<proteinExistence type="predicted"/>
<name>A0A6J4PVI1_9BACT</name>
<sequence>MTAVLQASKVHNSVIDLADVCATLKMSSEECKEFVRWAGKSGLLTDLTNDQAILTAAGRAFAQGLTRS</sequence>
<accession>A0A6J4PVI1</accession>
<dbReference type="AlphaFoldDB" id="A0A6J4PVI1"/>
<reference evidence="1" key="1">
    <citation type="submission" date="2020-02" db="EMBL/GenBank/DDBJ databases">
        <authorList>
            <person name="Meier V. D."/>
        </authorList>
    </citation>
    <scope>NUCLEOTIDE SEQUENCE</scope>
    <source>
        <strain evidence="1">AVDCRST_MAG64</strain>
    </source>
</reference>
<gene>
    <name evidence="1" type="ORF">AVDCRST_MAG64-3019</name>
</gene>
<organism evidence="1">
    <name type="scientific">uncultured Phycisphaerae bacterium</name>
    <dbReference type="NCBI Taxonomy" id="904963"/>
    <lineage>
        <taxon>Bacteria</taxon>
        <taxon>Pseudomonadati</taxon>
        <taxon>Planctomycetota</taxon>
        <taxon>Phycisphaerae</taxon>
        <taxon>environmental samples</taxon>
    </lineage>
</organism>
<evidence type="ECO:0000313" key="1">
    <source>
        <dbReference type="EMBL" id="CAA9423295.1"/>
    </source>
</evidence>
<dbReference type="EMBL" id="CADCUQ010000693">
    <property type="protein sequence ID" value="CAA9423295.1"/>
    <property type="molecule type" value="Genomic_DNA"/>
</dbReference>